<comment type="caution">
    <text evidence="1">The sequence shown here is derived from an EMBL/GenBank/DDBJ whole genome shotgun (WGS) entry which is preliminary data.</text>
</comment>
<protein>
    <submittedName>
        <fullName evidence="1">Uncharacterized protein</fullName>
    </submittedName>
</protein>
<sequence>MLCESGNSKLISEFILSESAVSLSLPAPTFSPNEEKVELHETAIASSIFNAP</sequence>
<dbReference type="EMBL" id="VSSQ01116022">
    <property type="protein sequence ID" value="MPN51180.1"/>
    <property type="molecule type" value="Genomic_DNA"/>
</dbReference>
<gene>
    <name evidence="1" type="ORF">SDC9_198822</name>
</gene>
<organism evidence="1">
    <name type="scientific">bioreactor metagenome</name>
    <dbReference type="NCBI Taxonomy" id="1076179"/>
    <lineage>
        <taxon>unclassified sequences</taxon>
        <taxon>metagenomes</taxon>
        <taxon>ecological metagenomes</taxon>
    </lineage>
</organism>
<dbReference type="AlphaFoldDB" id="A0A645IJ72"/>
<proteinExistence type="predicted"/>
<accession>A0A645IJ72</accession>
<name>A0A645IJ72_9ZZZZ</name>
<reference evidence="1" key="1">
    <citation type="submission" date="2019-08" db="EMBL/GenBank/DDBJ databases">
        <authorList>
            <person name="Kucharzyk K."/>
            <person name="Murdoch R.W."/>
            <person name="Higgins S."/>
            <person name="Loffler F."/>
        </authorList>
    </citation>
    <scope>NUCLEOTIDE SEQUENCE</scope>
</reference>
<evidence type="ECO:0000313" key="1">
    <source>
        <dbReference type="EMBL" id="MPN51180.1"/>
    </source>
</evidence>